<dbReference type="EMBL" id="AP021857">
    <property type="protein sequence ID" value="BBO21015.1"/>
    <property type="molecule type" value="Genomic_DNA"/>
</dbReference>
<evidence type="ECO:0000313" key="2">
    <source>
        <dbReference type="EMBL" id="BBO21015.1"/>
    </source>
</evidence>
<dbReference type="KEGG" id="ddz:DSYM_17140"/>
<feature type="transmembrane region" description="Helical" evidence="1">
    <location>
        <begin position="58"/>
        <end position="78"/>
    </location>
</feature>
<reference evidence="2" key="1">
    <citation type="journal article" name="DNA Res.">
        <title>The physiological potential of anammox bacteria as revealed by their core genome structure.</title>
        <authorList>
            <person name="Okubo T."/>
            <person name="Toyoda A."/>
            <person name="Fukuhara K."/>
            <person name="Uchiyama I."/>
            <person name="Harigaya Y."/>
            <person name="Kuroiwa M."/>
            <person name="Suzuki T."/>
            <person name="Murakami Y."/>
            <person name="Suwa Y."/>
            <person name="Takami H."/>
        </authorList>
    </citation>
    <scope>NUCLEOTIDE SEQUENCE</scope>
    <source>
        <strain evidence="2">317325-3</strain>
    </source>
</reference>
<sequence>MQAVASFQRWLFRLYGPEAAPIVLRQRRIYVLPTGAGLAYAVALGFMLIGAINYNLSLGYALVFLLAGLGLVTLLHTFRNLVQLEISPGRTEPVFAGDAAHFGLCLLNRRPTGRPAISLRLAGGDWISADLAADATTAISLPLPAPRRGWLRCGRLTLETRYPLCLVRAWSYVEPDMVCLVYPRPEVAAPPLPASATGELGGRLGGIGTEDFSGLRPHQPADSPRHVAWKAVAREQPLLSKQFAGASSADIWLDWNDLPPDMQAEARLSRLTRWVLDAHAQGLAWGLSLPGRRLPSGHGPTHFQDCLEALALHGNPAP</sequence>
<name>A0A809R9M1_9PROT</name>
<keyword evidence="1" id="KW-0472">Membrane</keyword>
<evidence type="ECO:0000313" key="3">
    <source>
        <dbReference type="Proteomes" id="UP000662914"/>
    </source>
</evidence>
<dbReference type="AlphaFoldDB" id="A0A809R9M1"/>
<organism evidence="2 3">
    <name type="scientific">Candidatus Desulfobacillus denitrificans</name>
    <dbReference type="NCBI Taxonomy" id="2608985"/>
    <lineage>
        <taxon>Bacteria</taxon>
        <taxon>Pseudomonadati</taxon>
        <taxon>Pseudomonadota</taxon>
        <taxon>Betaproteobacteria</taxon>
        <taxon>Candidatus Desulfobacillus</taxon>
    </lineage>
</organism>
<evidence type="ECO:0000256" key="1">
    <source>
        <dbReference type="SAM" id="Phobius"/>
    </source>
</evidence>
<keyword evidence="1" id="KW-1133">Transmembrane helix</keyword>
<gene>
    <name evidence="2" type="ORF">DSYM_17140</name>
</gene>
<dbReference type="Proteomes" id="UP000662914">
    <property type="component" value="Chromosome"/>
</dbReference>
<protein>
    <recommendedName>
        <fullName evidence="4">DUF58 domain-containing protein</fullName>
    </recommendedName>
</protein>
<dbReference type="PANTHER" id="PTHR34351:SF1">
    <property type="entry name" value="SLR1927 PROTEIN"/>
    <property type="match status" value="1"/>
</dbReference>
<feature type="transmembrane region" description="Helical" evidence="1">
    <location>
        <begin position="29"/>
        <end position="52"/>
    </location>
</feature>
<dbReference type="PANTHER" id="PTHR34351">
    <property type="entry name" value="SLR1927 PROTEIN-RELATED"/>
    <property type="match status" value="1"/>
</dbReference>
<keyword evidence="1" id="KW-0812">Transmembrane</keyword>
<evidence type="ECO:0008006" key="4">
    <source>
        <dbReference type="Google" id="ProtNLM"/>
    </source>
</evidence>
<accession>A0A809R9M1</accession>
<proteinExistence type="predicted"/>